<accession>A0A2D0MYD1</accession>
<reference evidence="2 3" key="1">
    <citation type="submission" date="2017-10" db="EMBL/GenBank/DDBJ databases">
        <title>The draft genome sequence of Lewinella nigricans NBRC 102662.</title>
        <authorList>
            <person name="Wang K."/>
        </authorList>
    </citation>
    <scope>NUCLEOTIDE SEQUENCE [LARGE SCALE GENOMIC DNA]</scope>
    <source>
        <strain evidence="2 3">NBRC 102662</strain>
    </source>
</reference>
<protein>
    <recommendedName>
        <fullName evidence="1">Putative restriction endonuclease domain-containing protein</fullName>
    </recommendedName>
</protein>
<dbReference type="AlphaFoldDB" id="A0A2D0MYD1"/>
<evidence type="ECO:0000259" key="1">
    <source>
        <dbReference type="Pfam" id="PF05685"/>
    </source>
</evidence>
<dbReference type="OrthoDB" id="9808428at2"/>
<comment type="caution">
    <text evidence="2">The sequence shown here is derived from an EMBL/GenBank/DDBJ whole genome shotgun (WGS) entry which is preliminary data.</text>
</comment>
<name>A0A2D0MYD1_FLAN2</name>
<gene>
    <name evidence="2" type="ORF">CRP01_37990</name>
</gene>
<dbReference type="InterPro" id="IPR011335">
    <property type="entry name" value="Restrct_endonuc-II-like"/>
</dbReference>
<dbReference type="PANTHER" id="PTHR35400:SF1">
    <property type="entry name" value="SLR1083 PROTEIN"/>
    <property type="match status" value="1"/>
</dbReference>
<dbReference type="EMBL" id="PDUD01000058">
    <property type="protein sequence ID" value="PHN01274.1"/>
    <property type="molecule type" value="Genomic_DNA"/>
</dbReference>
<feature type="domain" description="Putative restriction endonuclease" evidence="1">
    <location>
        <begin position="12"/>
        <end position="176"/>
    </location>
</feature>
<dbReference type="InterPro" id="IPR008538">
    <property type="entry name" value="Uma2"/>
</dbReference>
<evidence type="ECO:0000313" key="3">
    <source>
        <dbReference type="Proteomes" id="UP000223913"/>
    </source>
</evidence>
<dbReference type="InterPro" id="IPR012296">
    <property type="entry name" value="Nuclease_put_TT1808"/>
</dbReference>
<sequence length="185" mass="21468">MTVSVKKRLLDVEEYQQMFVAGILTEDEHVELINGEILEMSPIGNQHAALVDRINNYLAHHLYEKAIVRVQSPIILDHHSEPEPDLSVLSWQDDFYRDKHPGAEAVILLIEVADSSLEYDREIKLPAYATAKIPMVWIFNIPESCMEIYEQPISGKYTHRQILRAGEQFYFPAFDWVIQVEKLLF</sequence>
<evidence type="ECO:0000313" key="2">
    <source>
        <dbReference type="EMBL" id="PHN01274.1"/>
    </source>
</evidence>
<dbReference type="SUPFAM" id="SSF52980">
    <property type="entry name" value="Restriction endonuclease-like"/>
    <property type="match status" value="1"/>
</dbReference>
<dbReference type="Gene3D" id="3.90.1570.10">
    <property type="entry name" value="tt1808, chain A"/>
    <property type="match status" value="1"/>
</dbReference>
<dbReference type="PANTHER" id="PTHR35400">
    <property type="entry name" value="SLR1083 PROTEIN"/>
    <property type="match status" value="1"/>
</dbReference>
<keyword evidence="3" id="KW-1185">Reference proteome</keyword>
<dbReference type="RefSeq" id="WP_099155331.1">
    <property type="nucleotide sequence ID" value="NZ_PDUD01000058.1"/>
</dbReference>
<proteinExistence type="predicted"/>
<dbReference type="Pfam" id="PF05685">
    <property type="entry name" value="Uma2"/>
    <property type="match status" value="1"/>
</dbReference>
<dbReference type="CDD" id="cd06260">
    <property type="entry name" value="DUF820-like"/>
    <property type="match status" value="1"/>
</dbReference>
<dbReference type="Proteomes" id="UP000223913">
    <property type="component" value="Unassembled WGS sequence"/>
</dbReference>
<organism evidence="2 3">
    <name type="scientific">Flavilitoribacter nigricans (strain ATCC 23147 / DSM 23189 / NBRC 102662 / NCIMB 1420 / SS-2)</name>
    <name type="common">Lewinella nigricans</name>
    <dbReference type="NCBI Taxonomy" id="1122177"/>
    <lineage>
        <taxon>Bacteria</taxon>
        <taxon>Pseudomonadati</taxon>
        <taxon>Bacteroidota</taxon>
        <taxon>Saprospiria</taxon>
        <taxon>Saprospirales</taxon>
        <taxon>Lewinellaceae</taxon>
        <taxon>Flavilitoribacter</taxon>
    </lineage>
</organism>